<comment type="similarity">
    <text evidence="1">Belongs to the UPF0489 family.</text>
</comment>
<dbReference type="AlphaFoldDB" id="A0AAW1D1B3"/>
<proteinExistence type="inferred from homology"/>
<gene>
    <name evidence="2" type="ORF">O3M35_011149</name>
</gene>
<evidence type="ECO:0000313" key="3">
    <source>
        <dbReference type="Proteomes" id="UP001461498"/>
    </source>
</evidence>
<dbReference type="Proteomes" id="UP001461498">
    <property type="component" value="Unassembled WGS sequence"/>
</dbReference>
<dbReference type="InterPro" id="IPR024131">
    <property type="entry name" value="UPF0489"/>
</dbReference>
<evidence type="ECO:0000313" key="2">
    <source>
        <dbReference type="EMBL" id="KAK9502359.1"/>
    </source>
</evidence>
<name>A0AAW1D1B3_9HEMI</name>
<keyword evidence="3" id="KW-1185">Reference proteome</keyword>
<reference evidence="2 3" key="1">
    <citation type="submission" date="2022-12" db="EMBL/GenBank/DDBJ databases">
        <title>Chromosome-level genome assembly of true bugs.</title>
        <authorList>
            <person name="Ma L."/>
            <person name="Li H."/>
        </authorList>
    </citation>
    <scope>NUCLEOTIDE SEQUENCE [LARGE SCALE GENOMIC DNA]</scope>
    <source>
        <strain evidence="2">Lab_2022b</strain>
    </source>
</reference>
<organism evidence="2 3">
    <name type="scientific">Rhynocoris fuscipes</name>
    <dbReference type="NCBI Taxonomy" id="488301"/>
    <lineage>
        <taxon>Eukaryota</taxon>
        <taxon>Metazoa</taxon>
        <taxon>Ecdysozoa</taxon>
        <taxon>Arthropoda</taxon>
        <taxon>Hexapoda</taxon>
        <taxon>Insecta</taxon>
        <taxon>Pterygota</taxon>
        <taxon>Neoptera</taxon>
        <taxon>Paraneoptera</taxon>
        <taxon>Hemiptera</taxon>
        <taxon>Heteroptera</taxon>
        <taxon>Panheteroptera</taxon>
        <taxon>Cimicomorpha</taxon>
        <taxon>Reduviidae</taxon>
        <taxon>Harpactorinae</taxon>
        <taxon>Harpactorini</taxon>
        <taxon>Rhynocoris</taxon>
    </lineage>
</organism>
<evidence type="ECO:0000256" key="1">
    <source>
        <dbReference type="ARBA" id="ARBA00007099"/>
    </source>
</evidence>
<dbReference type="PANTHER" id="PTHR13225:SF3">
    <property type="entry name" value="UPF0489 PROTEIN C5ORF22"/>
    <property type="match status" value="1"/>
</dbReference>
<sequence>MIHDAGCTWDDSELPDYISSTEEMLNLLESLKHVASNLPMKPNVITVSRSSDDDYCPHEYVEWIQEHVVDVLKSTLECKIKKAYLEE</sequence>
<dbReference type="EMBL" id="JAPXFL010000008">
    <property type="protein sequence ID" value="KAK9502359.1"/>
    <property type="molecule type" value="Genomic_DNA"/>
</dbReference>
<comment type="caution">
    <text evidence="2">The sequence shown here is derived from an EMBL/GenBank/DDBJ whole genome shotgun (WGS) entry which is preliminary data.</text>
</comment>
<protein>
    <submittedName>
        <fullName evidence="2">Uncharacterized protein</fullName>
    </submittedName>
</protein>
<dbReference type="PANTHER" id="PTHR13225">
    <property type="entry name" value="MISEXPRESSION SUPPRESSOR OF RAS 6"/>
    <property type="match status" value="1"/>
</dbReference>
<accession>A0AAW1D1B3</accession>